<feature type="region of interest" description="Disordered" evidence="4">
    <location>
        <begin position="91"/>
        <end position="221"/>
    </location>
</feature>
<gene>
    <name evidence="6" type="ORF">BDQ12DRAFT_23902</name>
</gene>
<evidence type="ECO:0000256" key="4">
    <source>
        <dbReference type="SAM" id="MobiDB-lite"/>
    </source>
</evidence>
<dbReference type="OrthoDB" id="6247875at2759"/>
<dbReference type="GO" id="GO:0000978">
    <property type="term" value="F:RNA polymerase II cis-regulatory region sequence-specific DNA binding"/>
    <property type="evidence" value="ECO:0007669"/>
    <property type="project" value="TreeGrafter"/>
</dbReference>
<keyword evidence="7" id="KW-1185">Reference proteome</keyword>
<dbReference type="PROSITE" id="PS50118">
    <property type="entry name" value="HMG_BOX_2"/>
    <property type="match status" value="1"/>
</dbReference>
<keyword evidence="1 3" id="KW-0238">DNA-binding</keyword>
<feature type="compositionally biased region" description="Pro residues" evidence="4">
    <location>
        <begin position="419"/>
        <end position="429"/>
    </location>
</feature>
<dbReference type="InterPro" id="IPR009071">
    <property type="entry name" value="HMG_box_dom"/>
</dbReference>
<keyword evidence="3" id="KW-0539">Nucleus</keyword>
<proteinExistence type="predicted"/>
<feature type="DNA-binding region" description="HMG box" evidence="3">
    <location>
        <begin position="19"/>
        <end position="92"/>
    </location>
</feature>
<protein>
    <recommendedName>
        <fullName evidence="5">HMG box domain-containing protein</fullName>
    </recommendedName>
</protein>
<dbReference type="EMBL" id="ML213590">
    <property type="protein sequence ID" value="TFK44562.1"/>
    <property type="molecule type" value="Genomic_DNA"/>
</dbReference>
<evidence type="ECO:0000256" key="3">
    <source>
        <dbReference type="PROSITE-ProRule" id="PRU00267"/>
    </source>
</evidence>
<dbReference type="GO" id="GO:0005634">
    <property type="term" value="C:nucleus"/>
    <property type="evidence" value="ECO:0007669"/>
    <property type="project" value="UniProtKB-UniRule"/>
</dbReference>
<dbReference type="Gene3D" id="1.10.30.10">
    <property type="entry name" value="High mobility group box domain"/>
    <property type="match status" value="1"/>
</dbReference>
<dbReference type="PANTHER" id="PTHR10270">
    <property type="entry name" value="SOX TRANSCRIPTION FACTOR"/>
    <property type="match status" value="1"/>
</dbReference>
<dbReference type="CDD" id="cd01389">
    <property type="entry name" value="HMG-box_ROX1-like"/>
    <property type="match status" value="1"/>
</dbReference>
<accession>A0A5C3MGS6</accession>
<evidence type="ECO:0000256" key="1">
    <source>
        <dbReference type="ARBA" id="ARBA00023125"/>
    </source>
</evidence>
<evidence type="ECO:0000256" key="2">
    <source>
        <dbReference type="ARBA" id="ARBA00023163"/>
    </source>
</evidence>
<keyword evidence="2" id="KW-0804">Transcription</keyword>
<dbReference type="STRING" id="68775.A0A5C3MGS6"/>
<dbReference type="SUPFAM" id="SSF47095">
    <property type="entry name" value="HMG-box"/>
    <property type="match status" value="1"/>
</dbReference>
<dbReference type="PANTHER" id="PTHR10270:SF161">
    <property type="entry name" value="SEX-DETERMINING REGION Y PROTEIN"/>
    <property type="match status" value="1"/>
</dbReference>
<evidence type="ECO:0000313" key="7">
    <source>
        <dbReference type="Proteomes" id="UP000308652"/>
    </source>
</evidence>
<feature type="compositionally biased region" description="Polar residues" evidence="4">
    <location>
        <begin position="174"/>
        <end position="200"/>
    </location>
</feature>
<sequence>MAGPTRTESSRPPIPPIQPPRPPNAWILYRSAKMKEINEDITRNKGERMPQADVSRLVSRLWKSESAATRAYWDHQAELAKVAHKIRFPDYRFQPKTKDQKERIREERRQQKEDERLAKRAGGRHAAGLPTAGPSTYASAAPPVPHPCATNYDTYAQFGPGGPTPPFSAAPSPEDQTPSPFTPLSQPLPSSQEIPTMNGSNYYAPPPAPFNPHDETGGTVQALVPPVAPTVSQVDYNNAYAAVPQDLNAWNPTEAPIAGSSSSNDNLASFDIPLQSAEQLNQWAFGGEFGEDALSTLLSSTGDPSVYQLHNFDIDHAAGNTEIEVAYGQYETNGEGILDYNEFNFEGFSFQDPAGSQLFSPLDNPSHFAALFTVDPHGMPVNDFGFQPEQYLNFDNASLSGSSVPATPVVESPAYEEPAPTPAPTPYVPPAGAAYSSTRRVAATWRPTFNDNSPPRAWQVPAN</sequence>
<name>A0A5C3MGS6_9AGAR</name>
<dbReference type="GO" id="GO:0001228">
    <property type="term" value="F:DNA-binding transcription activator activity, RNA polymerase II-specific"/>
    <property type="evidence" value="ECO:0007669"/>
    <property type="project" value="TreeGrafter"/>
</dbReference>
<evidence type="ECO:0000313" key="6">
    <source>
        <dbReference type="EMBL" id="TFK44562.1"/>
    </source>
</evidence>
<dbReference type="InterPro" id="IPR036910">
    <property type="entry name" value="HMG_box_dom_sf"/>
</dbReference>
<dbReference type="GO" id="GO:0030154">
    <property type="term" value="P:cell differentiation"/>
    <property type="evidence" value="ECO:0007669"/>
    <property type="project" value="TreeGrafter"/>
</dbReference>
<feature type="region of interest" description="Disordered" evidence="4">
    <location>
        <begin position="1"/>
        <end position="24"/>
    </location>
</feature>
<dbReference type="SMART" id="SM00398">
    <property type="entry name" value="HMG"/>
    <property type="match status" value="1"/>
</dbReference>
<feature type="compositionally biased region" description="Basic and acidic residues" evidence="4">
    <location>
        <begin position="96"/>
        <end position="118"/>
    </location>
</feature>
<reference evidence="6 7" key="1">
    <citation type="journal article" date="2019" name="Nat. Ecol. Evol.">
        <title>Megaphylogeny resolves global patterns of mushroom evolution.</title>
        <authorList>
            <person name="Varga T."/>
            <person name="Krizsan K."/>
            <person name="Foldi C."/>
            <person name="Dima B."/>
            <person name="Sanchez-Garcia M."/>
            <person name="Sanchez-Ramirez S."/>
            <person name="Szollosi G.J."/>
            <person name="Szarkandi J.G."/>
            <person name="Papp V."/>
            <person name="Albert L."/>
            <person name="Andreopoulos W."/>
            <person name="Angelini C."/>
            <person name="Antonin V."/>
            <person name="Barry K.W."/>
            <person name="Bougher N.L."/>
            <person name="Buchanan P."/>
            <person name="Buyck B."/>
            <person name="Bense V."/>
            <person name="Catcheside P."/>
            <person name="Chovatia M."/>
            <person name="Cooper J."/>
            <person name="Damon W."/>
            <person name="Desjardin D."/>
            <person name="Finy P."/>
            <person name="Geml J."/>
            <person name="Haridas S."/>
            <person name="Hughes K."/>
            <person name="Justo A."/>
            <person name="Karasinski D."/>
            <person name="Kautmanova I."/>
            <person name="Kiss B."/>
            <person name="Kocsube S."/>
            <person name="Kotiranta H."/>
            <person name="LaButti K.M."/>
            <person name="Lechner B.E."/>
            <person name="Liimatainen K."/>
            <person name="Lipzen A."/>
            <person name="Lukacs Z."/>
            <person name="Mihaltcheva S."/>
            <person name="Morgado L.N."/>
            <person name="Niskanen T."/>
            <person name="Noordeloos M.E."/>
            <person name="Ohm R.A."/>
            <person name="Ortiz-Santana B."/>
            <person name="Ovrebo C."/>
            <person name="Racz N."/>
            <person name="Riley R."/>
            <person name="Savchenko A."/>
            <person name="Shiryaev A."/>
            <person name="Soop K."/>
            <person name="Spirin V."/>
            <person name="Szebenyi C."/>
            <person name="Tomsovsky M."/>
            <person name="Tulloss R.E."/>
            <person name="Uehling J."/>
            <person name="Grigoriev I.V."/>
            <person name="Vagvolgyi C."/>
            <person name="Papp T."/>
            <person name="Martin F.M."/>
            <person name="Miettinen O."/>
            <person name="Hibbett D.S."/>
            <person name="Nagy L.G."/>
        </authorList>
    </citation>
    <scope>NUCLEOTIDE SEQUENCE [LARGE SCALE GENOMIC DNA]</scope>
    <source>
        <strain evidence="6 7">CBS 166.37</strain>
    </source>
</reference>
<dbReference type="InterPro" id="IPR050140">
    <property type="entry name" value="SRY-related_HMG-box_TF-like"/>
</dbReference>
<evidence type="ECO:0000259" key="5">
    <source>
        <dbReference type="PROSITE" id="PS50118"/>
    </source>
</evidence>
<feature type="domain" description="HMG box" evidence="5">
    <location>
        <begin position="19"/>
        <end position="92"/>
    </location>
</feature>
<feature type="compositionally biased region" description="Pro residues" evidence="4">
    <location>
        <begin position="12"/>
        <end position="23"/>
    </location>
</feature>
<organism evidence="6 7">
    <name type="scientific">Crucibulum laeve</name>
    <dbReference type="NCBI Taxonomy" id="68775"/>
    <lineage>
        <taxon>Eukaryota</taxon>
        <taxon>Fungi</taxon>
        <taxon>Dikarya</taxon>
        <taxon>Basidiomycota</taxon>
        <taxon>Agaricomycotina</taxon>
        <taxon>Agaricomycetes</taxon>
        <taxon>Agaricomycetidae</taxon>
        <taxon>Agaricales</taxon>
        <taxon>Agaricineae</taxon>
        <taxon>Nidulariaceae</taxon>
        <taxon>Crucibulum</taxon>
    </lineage>
</organism>
<feature type="region of interest" description="Disordered" evidence="4">
    <location>
        <begin position="402"/>
        <end position="431"/>
    </location>
</feature>
<dbReference type="Pfam" id="PF00505">
    <property type="entry name" value="HMG_box"/>
    <property type="match status" value="1"/>
</dbReference>
<dbReference type="AlphaFoldDB" id="A0A5C3MGS6"/>
<dbReference type="Proteomes" id="UP000308652">
    <property type="component" value="Unassembled WGS sequence"/>
</dbReference>